<dbReference type="InParanoid" id="A0A2I0LSV2"/>
<accession>A0A2I0LSV2</accession>
<reference evidence="2 3" key="1">
    <citation type="journal article" date="2013" name="Science">
        <title>Genomic diversity and evolution of the head crest in the rock pigeon.</title>
        <authorList>
            <person name="Shapiro M.D."/>
            <person name="Kronenberg Z."/>
            <person name="Li C."/>
            <person name="Domyan E.T."/>
            <person name="Pan H."/>
            <person name="Campbell M."/>
            <person name="Tan H."/>
            <person name="Huff C.D."/>
            <person name="Hu H."/>
            <person name="Vickrey A.I."/>
            <person name="Nielsen S.C."/>
            <person name="Stringham S.A."/>
            <person name="Hu H."/>
            <person name="Willerslev E."/>
            <person name="Gilbert M.T."/>
            <person name="Yandell M."/>
            <person name="Zhang G."/>
            <person name="Wang J."/>
        </authorList>
    </citation>
    <scope>NUCLEOTIDE SEQUENCE [LARGE SCALE GENOMIC DNA]</scope>
    <source>
        <tissue evidence="2">Blood</tissue>
    </source>
</reference>
<gene>
    <name evidence="2" type="ORF">A306_00012316</name>
</gene>
<evidence type="ECO:0000313" key="3">
    <source>
        <dbReference type="Proteomes" id="UP000053872"/>
    </source>
</evidence>
<dbReference type="KEGG" id="clv:106145705"/>
<dbReference type="EMBL" id="AKCR02000109">
    <property type="protein sequence ID" value="PKK20506.1"/>
    <property type="molecule type" value="Genomic_DNA"/>
</dbReference>
<dbReference type="AlphaFoldDB" id="A0A2I0LSV2"/>
<dbReference type="Pfam" id="PF15730">
    <property type="entry name" value="DUF4680"/>
    <property type="match status" value="1"/>
</dbReference>
<dbReference type="PANTHER" id="PTHR38655:SF1">
    <property type="entry name" value="SIMILAR TO RIKEN CDNA 4930524B15"/>
    <property type="match status" value="1"/>
</dbReference>
<evidence type="ECO:0000256" key="1">
    <source>
        <dbReference type="SAM" id="MobiDB-lite"/>
    </source>
</evidence>
<feature type="region of interest" description="Disordered" evidence="1">
    <location>
        <begin position="136"/>
        <end position="187"/>
    </location>
</feature>
<dbReference type="PANTHER" id="PTHR38655">
    <property type="entry name" value="SIMILAR TO RIKEN CDNA 4930524B15"/>
    <property type="match status" value="1"/>
</dbReference>
<comment type="caution">
    <text evidence="2">The sequence shown here is derived from an EMBL/GenBank/DDBJ whole genome shotgun (WGS) entry which is preliminary data.</text>
</comment>
<name>A0A2I0LSV2_COLLI</name>
<dbReference type="Proteomes" id="UP000053872">
    <property type="component" value="Unassembled WGS sequence"/>
</dbReference>
<dbReference type="InterPro" id="IPR031464">
    <property type="entry name" value="DUF4680"/>
</dbReference>
<organism evidence="2 3">
    <name type="scientific">Columba livia</name>
    <name type="common">Rock dove</name>
    <dbReference type="NCBI Taxonomy" id="8932"/>
    <lineage>
        <taxon>Eukaryota</taxon>
        <taxon>Metazoa</taxon>
        <taxon>Chordata</taxon>
        <taxon>Craniata</taxon>
        <taxon>Vertebrata</taxon>
        <taxon>Euteleostomi</taxon>
        <taxon>Archelosauria</taxon>
        <taxon>Archosauria</taxon>
        <taxon>Dinosauria</taxon>
        <taxon>Saurischia</taxon>
        <taxon>Theropoda</taxon>
        <taxon>Coelurosauria</taxon>
        <taxon>Aves</taxon>
        <taxon>Neognathae</taxon>
        <taxon>Neoaves</taxon>
        <taxon>Columbimorphae</taxon>
        <taxon>Columbiformes</taxon>
        <taxon>Columbidae</taxon>
        <taxon>Columba</taxon>
    </lineage>
</organism>
<proteinExistence type="predicted"/>
<keyword evidence="3" id="KW-1185">Reference proteome</keyword>
<sequence length="279" mass="30675">MLAKNNLVEQVPAKRETLGWYKPCSYSALSPSFLPAQKAIISPFFPHPAGTPKRDAVDQLGWGRKGALQAPPPCLPRGRGCRRCDPRTPVSPQRPAPLHMEVNRGQRRLRVPLVYVNSFGSHRCGSIIRYGGGCQEDEAGRAGPPLSQPSPLGNSGGQMAALTPGDKAGPGARGQAAGSCGVGKPVRRHHGDLREAKADTFDFPFPSRNVDKVIKRKKQKSKAWLKVWKVISKMLEENEKFRSRLLTCSQLNREGNDMNQSSQKEASCLDREESLFGWI</sequence>
<protein>
    <submittedName>
        <fullName evidence="2">Uncharacterized protein</fullName>
    </submittedName>
</protein>
<evidence type="ECO:0000313" key="2">
    <source>
        <dbReference type="EMBL" id="PKK20506.1"/>
    </source>
</evidence>